<evidence type="ECO:0000256" key="1">
    <source>
        <dbReference type="SAM" id="MobiDB-lite"/>
    </source>
</evidence>
<dbReference type="Proteomes" id="UP000198670">
    <property type="component" value="Unassembled WGS sequence"/>
</dbReference>
<dbReference type="AlphaFoldDB" id="A0A1I3HSW5"/>
<gene>
    <name evidence="2" type="ORF">SAMN05444682_103473</name>
</gene>
<reference evidence="2 3" key="1">
    <citation type="submission" date="2016-10" db="EMBL/GenBank/DDBJ databases">
        <authorList>
            <person name="de Groot N.N."/>
        </authorList>
    </citation>
    <scope>NUCLEOTIDE SEQUENCE [LARGE SCALE GENOMIC DNA]</scope>
    <source>
        <strain evidence="2 3">RK1</strain>
    </source>
</reference>
<name>A0A1I3HSW5_9SPHI</name>
<evidence type="ECO:0000313" key="2">
    <source>
        <dbReference type="EMBL" id="SFI38600.1"/>
    </source>
</evidence>
<dbReference type="EMBL" id="FOQO01000003">
    <property type="protein sequence ID" value="SFI38600.1"/>
    <property type="molecule type" value="Genomic_DNA"/>
</dbReference>
<organism evidence="2 3">
    <name type="scientific">Parapedobacter indicus</name>
    <dbReference type="NCBI Taxonomy" id="1477437"/>
    <lineage>
        <taxon>Bacteria</taxon>
        <taxon>Pseudomonadati</taxon>
        <taxon>Bacteroidota</taxon>
        <taxon>Sphingobacteriia</taxon>
        <taxon>Sphingobacteriales</taxon>
        <taxon>Sphingobacteriaceae</taxon>
        <taxon>Parapedobacter</taxon>
    </lineage>
</organism>
<proteinExistence type="predicted"/>
<evidence type="ECO:0000313" key="3">
    <source>
        <dbReference type="Proteomes" id="UP000198670"/>
    </source>
</evidence>
<keyword evidence="3" id="KW-1185">Reference proteome</keyword>
<accession>A0A1I3HSW5</accession>
<sequence length="71" mass="7199">MKKISLTGISFSDVLSADDLRKIQGGLFGSGDLCEKDSLGICGGNCQRPGGAADKCRPKSSGTDDCTCGGV</sequence>
<protein>
    <submittedName>
        <fullName evidence="2">Uncharacterized protein</fullName>
    </submittedName>
</protein>
<feature type="region of interest" description="Disordered" evidence="1">
    <location>
        <begin position="49"/>
        <end position="71"/>
    </location>
</feature>